<evidence type="ECO:0000313" key="1">
    <source>
        <dbReference type="EMBL" id="ONM10971.1"/>
    </source>
</evidence>
<accession>A0A1D6LA08</accession>
<proteinExistence type="predicted"/>
<name>A0A1D6LA08_MAIZE</name>
<sequence length="40" mass="4550">MCNLMSEQPTKPTLDAVLSVCGVVWCVVLSFFLFFCFLLF</sequence>
<dbReference type="AlphaFoldDB" id="A0A1D6LA08"/>
<organism evidence="1">
    <name type="scientific">Zea mays</name>
    <name type="common">Maize</name>
    <dbReference type="NCBI Taxonomy" id="4577"/>
    <lineage>
        <taxon>Eukaryota</taxon>
        <taxon>Viridiplantae</taxon>
        <taxon>Streptophyta</taxon>
        <taxon>Embryophyta</taxon>
        <taxon>Tracheophyta</taxon>
        <taxon>Spermatophyta</taxon>
        <taxon>Magnoliopsida</taxon>
        <taxon>Liliopsida</taxon>
        <taxon>Poales</taxon>
        <taxon>Poaceae</taxon>
        <taxon>PACMAD clade</taxon>
        <taxon>Panicoideae</taxon>
        <taxon>Andropogonodae</taxon>
        <taxon>Andropogoneae</taxon>
        <taxon>Tripsacinae</taxon>
        <taxon>Zea</taxon>
    </lineage>
</organism>
<feature type="non-terminal residue" evidence="1">
    <location>
        <position position="40"/>
    </location>
</feature>
<reference evidence="1" key="1">
    <citation type="submission" date="2015-12" db="EMBL/GenBank/DDBJ databases">
        <title>Update maize B73 reference genome by single molecule sequencing technologies.</title>
        <authorList>
            <consortium name="Maize Genome Sequencing Project"/>
            <person name="Ware D."/>
        </authorList>
    </citation>
    <scope>NUCLEOTIDE SEQUENCE [LARGE SCALE GENOMIC DNA]</scope>
    <source>
        <tissue evidence="1">Seedling</tissue>
    </source>
</reference>
<gene>
    <name evidence="1" type="ORF">ZEAMMB73_Zm00001d034673</name>
</gene>
<dbReference type="EMBL" id="CM007647">
    <property type="protein sequence ID" value="ONM10971.1"/>
    <property type="molecule type" value="Genomic_DNA"/>
</dbReference>
<protein>
    <submittedName>
        <fullName evidence="1">Bowman-Birk type trypsin inhibitor</fullName>
    </submittedName>
</protein>